<dbReference type="AlphaFoldDB" id="B0DTZ3"/>
<dbReference type="OrthoDB" id="3055037at2759"/>
<evidence type="ECO:0000256" key="1">
    <source>
        <dbReference type="SAM" id="MobiDB-lite"/>
    </source>
</evidence>
<proteinExistence type="predicted"/>
<dbReference type="InParanoid" id="B0DTZ3"/>
<dbReference type="InterPro" id="IPR041539">
    <property type="entry name" value="CxC5"/>
</dbReference>
<dbReference type="Pfam" id="PF18718">
    <property type="entry name" value="CxC5"/>
    <property type="match status" value="1"/>
</dbReference>
<feature type="domain" description="CxC6 like cysteine cluster associated with KDZ" evidence="3">
    <location>
        <begin position="288"/>
        <end position="343"/>
    </location>
</feature>
<feature type="region of interest" description="Disordered" evidence="1">
    <location>
        <begin position="379"/>
        <end position="405"/>
    </location>
</feature>
<dbReference type="RefSeq" id="XP_001887326.1">
    <property type="nucleotide sequence ID" value="XM_001887291.1"/>
</dbReference>
<evidence type="ECO:0000313" key="4">
    <source>
        <dbReference type="EMBL" id="EDR01935.1"/>
    </source>
</evidence>
<evidence type="ECO:0000313" key="5">
    <source>
        <dbReference type="Proteomes" id="UP000001194"/>
    </source>
</evidence>
<sequence length="620" mass="70343">MATLPVADLLKHLENYRGLLECCTWLDLDRFICFTSNIRQEIRLHTPPGSHNPPHRLPVYIHDFLTHMLQLSDAVVMQLWAGLKNYVWSLDNHASSHLTDEERDHMGIVGERALRAEEKLAYYHTLSRVKIVIYQSMHGLNARHGYSTSLACSDCKIRYYHNYYAVDGTRQFYGTPIPQHIQIEDHAYIKADLCELFSDFMLFAWVSAQNCSNILNAAINSEQVSRAFYLNALLQDSAEHGEALVLPDIGDNDDRLKLAMEVRNKRIISQGQLEQMHACSKCSFRAVVTDGIMIGRPCCKVHNSHFCLEHASLKKICVVIGCDTKAAPGSQTCEDASHRELENARNDVGRAFFQLRHLIQRHNMPHLLDSMTTPHSWDFDDNADDGTRKSDSGNQQPKARFSRRRTHNEQLVVACCGVITARGTMYGAEAISGVKDFLKSVYPCREDLPDVIFYDNNCHLQSHLAAQKDSFFGQVILPVDVFHFKSKHKVTDEFCQKHCNPARWPELVDKEVDSDGKENAKWIFNSSAAEQVNVWLGGYIAIVRDMLAHRFDFFLDEMIKRRNAEVVEKLYLTGHSPYHAVSQRISPEGTIEIGFIVPSDVQARLGPKATAMARLSAAQA</sequence>
<dbReference type="InterPro" id="IPR040898">
    <property type="entry name" value="CxC6"/>
</dbReference>
<gene>
    <name evidence="4" type="ORF">LACBIDRAFT_332753</name>
</gene>
<dbReference type="EMBL" id="DS547134">
    <property type="protein sequence ID" value="EDR01935.1"/>
    <property type="molecule type" value="Genomic_DNA"/>
</dbReference>
<dbReference type="GeneID" id="6083013"/>
<name>B0DTZ3_LACBS</name>
<evidence type="ECO:0000259" key="3">
    <source>
        <dbReference type="Pfam" id="PF18721"/>
    </source>
</evidence>
<feature type="domain" description="CxC5 like cysteine cluster associated with KDZ" evidence="2">
    <location>
        <begin position="122"/>
        <end position="218"/>
    </location>
</feature>
<dbReference type="STRING" id="486041.B0DTZ3"/>
<protein>
    <submittedName>
        <fullName evidence="4">Predicted protein</fullName>
    </submittedName>
</protein>
<evidence type="ECO:0000259" key="2">
    <source>
        <dbReference type="Pfam" id="PF18718"/>
    </source>
</evidence>
<organism evidence="5">
    <name type="scientific">Laccaria bicolor (strain S238N-H82 / ATCC MYA-4686)</name>
    <name type="common">Bicoloured deceiver</name>
    <name type="synonym">Laccaria laccata var. bicolor</name>
    <dbReference type="NCBI Taxonomy" id="486041"/>
    <lineage>
        <taxon>Eukaryota</taxon>
        <taxon>Fungi</taxon>
        <taxon>Dikarya</taxon>
        <taxon>Basidiomycota</taxon>
        <taxon>Agaricomycotina</taxon>
        <taxon>Agaricomycetes</taxon>
        <taxon>Agaricomycetidae</taxon>
        <taxon>Agaricales</taxon>
        <taxon>Agaricineae</taxon>
        <taxon>Hydnangiaceae</taxon>
        <taxon>Laccaria</taxon>
    </lineage>
</organism>
<dbReference type="Proteomes" id="UP000001194">
    <property type="component" value="Unassembled WGS sequence"/>
</dbReference>
<reference evidence="4 5" key="1">
    <citation type="journal article" date="2008" name="Nature">
        <title>The genome of Laccaria bicolor provides insights into mycorrhizal symbiosis.</title>
        <authorList>
            <person name="Martin F."/>
            <person name="Aerts A."/>
            <person name="Ahren D."/>
            <person name="Brun A."/>
            <person name="Danchin E.G.J."/>
            <person name="Duchaussoy F."/>
            <person name="Gibon J."/>
            <person name="Kohler A."/>
            <person name="Lindquist E."/>
            <person name="Pereda V."/>
            <person name="Salamov A."/>
            <person name="Shapiro H.J."/>
            <person name="Wuyts J."/>
            <person name="Blaudez D."/>
            <person name="Buee M."/>
            <person name="Brokstein P."/>
            <person name="Canbaeck B."/>
            <person name="Cohen D."/>
            <person name="Courty P.E."/>
            <person name="Coutinho P.M."/>
            <person name="Delaruelle C."/>
            <person name="Detter J.C."/>
            <person name="Deveau A."/>
            <person name="DiFazio S."/>
            <person name="Duplessis S."/>
            <person name="Fraissinet-Tachet L."/>
            <person name="Lucic E."/>
            <person name="Frey-Klett P."/>
            <person name="Fourrey C."/>
            <person name="Feussner I."/>
            <person name="Gay G."/>
            <person name="Grimwood J."/>
            <person name="Hoegger P.J."/>
            <person name="Jain P."/>
            <person name="Kilaru S."/>
            <person name="Labbe J."/>
            <person name="Lin Y.C."/>
            <person name="Legue V."/>
            <person name="Le Tacon F."/>
            <person name="Marmeisse R."/>
            <person name="Melayah D."/>
            <person name="Montanini B."/>
            <person name="Muratet M."/>
            <person name="Nehls U."/>
            <person name="Niculita-Hirzel H."/>
            <person name="Oudot-Le Secq M.P."/>
            <person name="Peter M."/>
            <person name="Quesneville H."/>
            <person name="Rajashekar B."/>
            <person name="Reich M."/>
            <person name="Rouhier N."/>
            <person name="Schmutz J."/>
            <person name="Yin T."/>
            <person name="Chalot M."/>
            <person name="Henrissat B."/>
            <person name="Kuees U."/>
            <person name="Lucas S."/>
            <person name="Van de Peer Y."/>
            <person name="Podila G.K."/>
            <person name="Polle A."/>
            <person name="Pukkila P.J."/>
            <person name="Richardson P.M."/>
            <person name="Rouze P."/>
            <person name="Sanders I.R."/>
            <person name="Stajich J.E."/>
            <person name="Tunlid A."/>
            <person name="Tuskan G."/>
            <person name="Grigoriev I.V."/>
        </authorList>
    </citation>
    <scope>NUCLEOTIDE SEQUENCE [LARGE SCALE GENOMIC DNA]</scope>
    <source>
        <strain evidence="5">S238N-H82 / ATCC MYA-4686</strain>
    </source>
</reference>
<dbReference type="Pfam" id="PF18721">
    <property type="entry name" value="CxC6"/>
    <property type="match status" value="1"/>
</dbReference>
<dbReference type="HOGENOM" id="CLU_004966_4_0_1"/>
<accession>B0DTZ3</accession>
<keyword evidence="5" id="KW-1185">Reference proteome</keyword>
<dbReference type="KEGG" id="lbc:LACBIDRAFT_332753"/>